<dbReference type="Proteomes" id="UP000675880">
    <property type="component" value="Unassembled WGS sequence"/>
</dbReference>
<dbReference type="Gene3D" id="2.160.20.10">
    <property type="entry name" value="Single-stranded right-handed beta-helix, Pectin lyase-like"/>
    <property type="match status" value="1"/>
</dbReference>
<dbReference type="InterPro" id="IPR011050">
    <property type="entry name" value="Pectin_lyase_fold/virulence"/>
</dbReference>
<proteinExistence type="predicted"/>
<reference evidence="2 3" key="1">
    <citation type="submission" date="2021-02" db="EMBL/GenBank/DDBJ databases">
        <authorList>
            <person name="Han P."/>
        </authorList>
    </citation>
    <scope>NUCLEOTIDE SEQUENCE [LARGE SCALE GENOMIC DNA]</scope>
    <source>
        <strain evidence="2">Candidatus Nitrospira sp. ZN2</strain>
    </source>
</reference>
<keyword evidence="3" id="KW-1185">Reference proteome</keyword>
<protein>
    <submittedName>
        <fullName evidence="2">Haemagg_act domain-containing protein</fullName>
    </submittedName>
</protein>
<dbReference type="InterPro" id="IPR008638">
    <property type="entry name" value="FhaB/CdiA-like_TPS"/>
</dbReference>
<evidence type="ECO:0000313" key="2">
    <source>
        <dbReference type="EMBL" id="CAE6730151.1"/>
    </source>
</evidence>
<dbReference type="Pfam" id="PF05860">
    <property type="entry name" value="TPS"/>
    <property type="match status" value="1"/>
</dbReference>
<comment type="caution">
    <text evidence="2">The sequence shown here is derived from an EMBL/GenBank/DDBJ whole genome shotgun (WGS) entry which is preliminary data.</text>
</comment>
<sequence length="429" mass="42968">MRFETGRRVTRIAVPLAALIAFATSIELLHAQSTNIVATPGAVGTGGLGTSVNTSGNVTSITGGTRPGNGPNVFHSFNQFSVGAGDVASFVNPGGASNVISRVIGGSPSNINGTIQALNWNLFFINPSGVIFGPSAKLNVTGSAYFGTANAILFSDQRVFSANQFAFDNTLSVAAPASFGFLGPSPYGPVVLSPGTVLQSNAVIGLVGGTIQINGSRISAHRIVLGSNAGTGGNVSVEPGVANPFLRVTQGGEIQAASGTVLQTIAGGVIPASVDLLPATITVPSGAQVVTSTNPLTQRVTQIEVTGQGTGGLSPLPVASSLVASPVALANPVDPVAVVNRAATVLPQQQPAAPVTLVTNRCAARKDGSRSSFVQAGRDVTPTPPGAFLASPVVLEDVAAVSAGQTSALQAAGLVPQRMNLLHEVGEGC</sequence>
<gene>
    <name evidence="2" type="ORF">NSPZN2_100321</name>
</gene>
<feature type="domain" description="Filamentous haemagglutinin FhaB/tRNA nuclease CdiA-like TPS" evidence="1">
    <location>
        <begin position="42"/>
        <end position="155"/>
    </location>
</feature>
<accession>A0ABM8R306</accession>
<dbReference type="SMART" id="SM00912">
    <property type="entry name" value="Haemagg_act"/>
    <property type="match status" value="1"/>
</dbReference>
<dbReference type="SUPFAM" id="SSF51126">
    <property type="entry name" value="Pectin lyase-like"/>
    <property type="match status" value="1"/>
</dbReference>
<dbReference type="InterPro" id="IPR012334">
    <property type="entry name" value="Pectin_lyas_fold"/>
</dbReference>
<name>A0ABM8R306_9BACT</name>
<dbReference type="EMBL" id="CAJNBJ010000002">
    <property type="protein sequence ID" value="CAE6730151.1"/>
    <property type="molecule type" value="Genomic_DNA"/>
</dbReference>
<dbReference type="RefSeq" id="WP_213041671.1">
    <property type="nucleotide sequence ID" value="NZ_CAJNBJ010000002.1"/>
</dbReference>
<dbReference type="NCBIfam" id="TIGR01901">
    <property type="entry name" value="adhes_NPXG"/>
    <property type="match status" value="1"/>
</dbReference>
<organism evidence="2 3">
    <name type="scientific">Nitrospira defluvii</name>
    <dbReference type="NCBI Taxonomy" id="330214"/>
    <lineage>
        <taxon>Bacteria</taxon>
        <taxon>Pseudomonadati</taxon>
        <taxon>Nitrospirota</taxon>
        <taxon>Nitrospiria</taxon>
        <taxon>Nitrospirales</taxon>
        <taxon>Nitrospiraceae</taxon>
        <taxon>Nitrospira</taxon>
    </lineage>
</organism>
<evidence type="ECO:0000259" key="1">
    <source>
        <dbReference type="SMART" id="SM00912"/>
    </source>
</evidence>
<evidence type="ECO:0000313" key="3">
    <source>
        <dbReference type="Proteomes" id="UP000675880"/>
    </source>
</evidence>